<keyword evidence="3" id="KW-1185">Reference proteome</keyword>
<sequence>MPPQVRTPTVEFRSFLHPPIRVPLRALQSFCRPGWLPSPHNLRAAGLPLQCGAQRRCLTLYKTARAATTLGQHKILPFDRYNVAPPTKSTHKIKLVGGKKGETVIAESISLQDVYENHIKPGQILYLAQDIPKPVAQQVKRLKETSVPNSHRTFGIFEPGKGVKVDPRKGKGIGALRVITLALSSPAAYFKLMIDKAYQFVEHGSPVEFAFALKRGNAGDNKHKLDPGDPEDWPWVHEHFPHLRPDFVLKSMPEGSMYSVEPVSNGRTVQFVIIKPSKIVPKPTDYTERLFNVKKAVTESIERGQQGELPSRFRQRLYDQGIRKYSPTSSTPTDLVREDGVLGTWDPSSTSPERYLSISRRPDAREARGLPVPNWAAKMAKKRADKPWTELSVMNKLTREGALFKSPKRGRKQTEDDEDTVGTQKEIVRSPRDFEPRSEPSRSPSKAMPWLLRGSGSRRRS</sequence>
<evidence type="ECO:0000313" key="3">
    <source>
        <dbReference type="Proteomes" id="UP000813461"/>
    </source>
</evidence>
<dbReference type="EMBL" id="JAGMVJ010000006">
    <property type="protein sequence ID" value="KAH7089674.1"/>
    <property type="molecule type" value="Genomic_DNA"/>
</dbReference>
<protein>
    <submittedName>
        <fullName evidence="2">Uncharacterized protein</fullName>
    </submittedName>
</protein>
<accession>A0A8K0W095</accession>
<comment type="caution">
    <text evidence="2">The sequence shown here is derived from an EMBL/GenBank/DDBJ whole genome shotgun (WGS) entry which is preliminary data.</text>
</comment>
<dbReference type="OrthoDB" id="3792666at2759"/>
<evidence type="ECO:0000313" key="2">
    <source>
        <dbReference type="EMBL" id="KAH7089674.1"/>
    </source>
</evidence>
<reference evidence="2" key="1">
    <citation type="journal article" date="2021" name="Nat. Commun.">
        <title>Genetic determinants of endophytism in the Arabidopsis root mycobiome.</title>
        <authorList>
            <person name="Mesny F."/>
            <person name="Miyauchi S."/>
            <person name="Thiergart T."/>
            <person name="Pickel B."/>
            <person name="Atanasova L."/>
            <person name="Karlsson M."/>
            <person name="Huettel B."/>
            <person name="Barry K.W."/>
            <person name="Haridas S."/>
            <person name="Chen C."/>
            <person name="Bauer D."/>
            <person name="Andreopoulos W."/>
            <person name="Pangilinan J."/>
            <person name="LaButti K."/>
            <person name="Riley R."/>
            <person name="Lipzen A."/>
            <person name="Clum A."/>
            <person name="Drula E."/>
            <person name="Henrissat B."/>
            <person name="Kohler A."/>
            <person name="Grigoriev I.V."/>
            <person name="Martin F.M."/>
            <person name="Hacquard S."/>
        </authorList>
    </citation>
    <scope>NUCLEOTIDE SEQUENCE</scope>
    <source>
        <strain evidence="2">MPI-SDFR-AT-0120</strain>
    </source>
</reference>
<gene>
    <name evidence="2" type="ORF">FB567DRAFT_521291</name>
</gene>
<dbReference type="Proteomes" id="UP000813461">
    <property type="component" value="Unassembled WGS sequence"/>
</dbReference>
<dbReference type="AlphaFoldDB" id="A0A8K0W095"/>
<feature type="compositionally biased region" description="Basic and acidic residues" evidence="1">
    <location>
        <begin position="426"/>
        <end position="440"/>
    </location>
</feature>
<organism evidence="2 3">
    <name type="scientific">Paraphoma chrysanthemicola</name>
    <dbReference type="NCBI Taxonomy" id="798071"/>
    <lineage>
        <taxon>Eukaryota</taxon>
        <taxon>Fungi</taxon>
        <taxon>Dikarya</taxon>
        <taxon>Ascomycota</taxon>
        <taxon>Pezizomycotina</taxon>
        <taxon>Dothideomycetes</taxon>
        <taxon>Pleosporomycetidae</taxon>
        <taxon>Pleosporales</taxon>
        <taxon>Pleosporineae</taxon>
        <taxon>Phaeosphaeriaceae</taxon>
        <taxon>Paraphoma</taxon>
    </lineage>
</organism>
<feature type="region of interest" description="Disordered" evidence="1">
    <location>
        <begin position="323"/>
        <end position="362"/>
    </location>
</feature>
<feature type="region of interest" description="Disordered" evidence="1">
    <location>
        <begin position="401"/>
        <end position="461"/>
    </location>
</feature>
<evidence type="ECO:0000256" key="1">
    <source>
        <dbReference type="SAM" id="MobiDB-lite"/>
    </source>
</evidence>
<proteinExistence type="predicted"/>
<name>A0A8K0W095_9PLEO</name>